<keyword evidence="3" id="KW-1185">Reference proteome</keyword>
<dbReference type="RefSeq" id="WP_413269906.1">
    <property type="nucleotide sequence ID" value="NZ_JBHFNQ010000063.1"/>
</dbReference>
<keyword evidence="1" id="KW-0472">Membrane</keyword>
<organism evidence="2 3">
    <name type="scientific">Floridaenema aerugineum BLCC-F46</name>
    <dbReference type="NCBI Taxonomy" id="3153654"/>
    <lineage>
        <taxon>Bacteria</taxon>
        <taxon>Bacillati</taxon>
        <taxon>Cyanobacteriota</taxon>
        <taxon>Cyanophyceae</taxon>
        <taxon>Oscillatoriophycideae</taxon>
        <taxon>Aerosakkonematales</taxon>
        <taxon>Aerosakkonemataceae</taxon>
        <taxon>Floridanema</taxon>
        <taxon>Floridanema aerugineum</taxon>
    </lineage>
</organism>
<dbReference type="Proteomes" id="UP001576774">
    <property type="component" value="Unassembled WGS sequence"/>
</dbReference>
<protein>
    <submittedName>
        <fullName evidence="2">Uncharacterized protein</fullName>
    </submittedName>
</protein>
<evidence type="ECO:0000256" key="1">
    <source>
        <dbReference type="SAM" id="Phobius"/>
    </source>
</evidence>
<comment type="caution">
    <text evidence="2">The sequence shown here is derived from an EMBL/GenBank/DDBJ whole genome shotgun (WGS) entry which is preliminary data.</text>
</comment>
<accession>A0ABV4X1X6</accession>
<keyword evidence="1" id="KW-0812">Transmembrane</keyword>
<evidence type="ECO:0000313" key="2">
    <source>
        <dbReference type="EMBL" id="MFB2876783.1"/>
    </source>
</evidence>
<feature type="transmembrane region" description="Helical" evidence="1">
    <location>
        <begin position="6"/>
        <end position="27"/>
    </location>
</feature>
<reference evidence="2 3" key="1">
    <citation type="submission" date="2024-09" db="EMBL/GenBank/DDBJ databases">
        <title>Floridaenema gen nov. (Aerosakkonemataceae, Aerosakkonematales ord. nov., Cyanobacteria) from benthic tropical and subtropical fresh waters, with the description of four new species.</title>
        <authorList>
            <person name="Moretto J.A."/>
            <person name="Berthold D.E."/>
            <person name="Lefler F.W."/>
            <person name="Huang I.-S."/>
            <person name="Laughinghouse H. IV."/>
        </authorList>
    </citation>
    <scope>NUCLEOTIDE SEQUENCE [LARGE SCALE GENOMIC DNA]</scope>
    <source>
        <strain evidence="2 3">BLCC-F46</strain>
    </source>
</reference>
<keyword evidence="1" id="KW-1133">Transmembrane helix</keyword>
<dbReference type="EMBL" id="JBHFNQ010000063">
    <property type="protein sequence ID" value="MFB2876783.1"/>
    <property type="molecule type" value="Genomic_DNA"/>
</dbReference>
<sequence>MRYAIMLQIVGIITIILLGTAGLFAWLQQRPTQPQNSAESTIKI</sequence>
<gene>
    <name evidence="2" type="ORF">ACE1CC_07800</name>
</gene>
<proteinExistence type="predicted"/>
<name>A0ABV4X1X6_9CYAN</name>
<evidence type="ECO:0000313" key="3">
    <source>
        <dbReference type="Proteomes" id="UP001576774"/>
    </source>
</evidence>